<evidence type="ECO:0000313" key="3">
    <source>
        <dbReference type="Proteomes" id="UP001159363"/>
    </source>
</evidence>
<dbReference type="Proteomes" id="UP001159363">
    <property type="component" value="Chromosome 4"/>
</dbReference>
<dbReference type="EMBL" id="JARBHB010000005">
    <property type="protein sequence ID" value="KAJ8883537.1"/>
    <property type="molecule type" value="Genomic_DNA"/>
</dbReference>
<name>A0ABQ9HH24_9NEOP</name>
<gene>
    <name evidence="2" type="ORF">PR048_015381</name>
</gene>
<reference evidence="2 3" key="1">
    <citation type="submission" date="2023-02" db="EMBL/GenBank/DDBJ databases">
        <title>LHISI_Scaffold_Assembly.</title>
        <authorList>
            <person name="Stuart O.P."/>
            <person name="Cleave R."/>
            <person name="Magrath M.J.L."/>
            <person name="Mikheyev A.S."/>
        </authorList>
    </citation>
    <scope>NUCLEOTIDE SEQUENCE [LARGE SCALE GENOMIC DNA]</scope>
    <source>
        <strain evidence="2">Daus_M_001</strain>
        <tissue evidence="2">Leg muscle</tissue>
    </source>
</reference>
<evidence type="ECO:0000313" key="2">
    <source>
        <dbReference type="EMBL" id="KAJ8883537.1"/>
    </source>
</evidence>
<proteinExistence type="predicted"/>
<keyword evidence="3" id="KW-1185">Reference proteome</keyword>
<evidence type="ECO:0000259" key="1">
    <source>
        <dbReference type="Pfam" id="PF03184"/>
    </source>
</evidence>
<dbReference type="Pfam" id="PF03184">
    <property type="entry name" value="DDE_1"/>
    <property type="match status" value="1"/>
</dbReference>
<protein>
    <recommendedName>
        <fullName evidence="1">DDE-1 domain-containing protein</fullName>
    </recommendedName>
</protein>
<sequence length="251" mass="29401">MLQMSKWPVVQNAAPSHTTHWISQEFHIARNLPSSYVQEKHEPTAFEGSSAWIHRGMQSFRLDTNFHIHILVQTFRQYIETIKRVAFLLLLDGHSSHQRNIDVINIAREIHVTLLHLSLHTTHKLQQLERTLMELLKSYYWRLQDVTPRLKYGNRQYQPRKAKVNVVFARRVGKKAVQCWDTEIGCAQPERSVYLIISMCSKQDLMKRKHTSGERKYSATAKWNVEEMTGCPTAEYETTNNKVTSAWKVEN</sequence>
<comment type="caution">
    <text evidence="2">The sequence shown here is derived from an EMBL/GenBank/DDBJ whole genome shotgun (WGS) entry which is preliminary data.</text>
</comment>
<accession>A0ABQ9HH24</accession>
<dbReference type="InterPro" id="IPR004875">
    <property type="entry name" value="DDE_SF_endonuclease_dom"/>
</dbReference>
<feature type="domain" description="DDE-1" evidence="1">
    <location>
        <begin position="69"/>
        <end position="176"/>
    </location>
</feature>
<organism evidence="2 3">
    <name type="scientific">Dryococelus australis</name>
    <dbReference type="NCBI Taxonomy" id="614101"/>
    <lineage>
        <taxon>Eukaryota</taxon>
        <taxon>Metazoa</taxon>
        <taxon>Ecdysozoa</taxon>
        <taxon>Arthropoda</taxon>
        <taxon>Hexapoda</taxon>
        <taxon>Insecta</taxon>
        <taxon>Pterygota</taxon>
        <taxon>Neoptera</taxon>
        <taxon>Polyneoptera</taxon>
        <taxon>Phasmatodea</taxon>
        <taxon>Verophasmatodea</taxon>
        <taxon>Anareolatae</taxon>
        <taxon>Phasmatidae</taxon>
        <taxon>Eurycanthinae</taxon>
        <taxon>Dryococelus</taxon>
    </lineage>
</organism>